<dbReference type="RefSeq" id="WP_211602361.1">
    <property type="nucleotide sequence ID" value="NZ_JAGSNF010000009.1"/>
</dbReference>
<evidence type="ECO:0000256" key="1">
    <source>
        <dbReference type="ARBA" id="ARBA00023015"/>
    </source>
</evidence>
<sequence length="336" mass="36246">MSTITDVARVAGVSVATVSRALRGLDRVSPATRQRVLEVAAELQYVASPTATSLASGRTRVVAVCAPFLSRWFFATLVSAIEKELRSQDHHAILFDLENDDYHSRLPLTQNMLWKRVDGIIALDVTMTDEEIDLLDRLGLPVVAIGASIPGRPCVRIDDSAAMRTAVEHLIGLGHRRIAYIGDVPPHVPHVRTPRDRIHAFTDVMAEADLPVEPSWVLGSDWTAQAAAADSAAVLTGSPRPTAIVAASDEMAIGVRETARRLGLRVPQDVSVVGIDDFQLSDVLGITTVRQDVTAQGRAAARLLLDRLLEDRVCTGDLVLPTELVVRESTGPAPSD</sequence>
<dbReference type="SUPFAM" id="SSF53822">
    <property type="entry name" value="Periplasmic binding protein-like I"/>
    <property type="match status" value="1"/>
</dbReference>
<feature type="domain" description="HTH lacI-type" evidence="4">
    <location>
        <begin position="2"/>
        <end position="56"/>
    </location>
</feature>
<dbReference type="Gene3D" id="3.40.50.2300">
    <property type="match status" value="2"/>
</dbReference>
<dbReference type="PANTHER" id="PTHR30146:SF138">
    <property type="entry name" value="TRANSCRIPTIONAL REGULATORY PROTEIN"/>
    <property type="match status" value="1"/>
</dbReference>
<dbReference type="PROSITE" id="PS00356">
    <property type="entry name" value="HTH_LACI_1"/>
    <property type="match status" value="1"/>
</dbReference>
<keyword evidence="3" id="KW-0804">Transcription</keyword>
<dbReference type="InterPro" id="IPR028082">
    <property type="entry name" value="Peripla_BP_I"/>
</dbReference>
<dbReference type="Pfam" id="PF00356">
    <property type="entry name" value="LacI"/>
    <property type="match status" value="1"/>
</dbReference>
<dbReference type="PROSITE" id="PS50932">
    <property type="entry name" value="HTH_LACI_2"/>
    <property type="match status" value="1"/>
</dbReference>
<gene>
    <name evidence="5" type="ORF">KC207_07315</name>
</gene>
<dbReference type="InterPro" id="IPR010982">
    <property type="entry name" value="Lambda_DNA-bd_dom_sf"/>
</dbReference>
<reference evidence="5" key="1">
    <citation type="submission" date="2021-04" db="EMBL/GenBank/DDBJ databases">
        <title>Phycicoccus avicenniae sp. nov., a novel endophytic actinomycetes isolated from branch of Avicennia mariana.</title>
        <authorList>
            <person name="Tuo L."/>
        </authorList>
    </citation>
    <scope>NUCLEOTIDE SEQUENCE</scope>
    <source>
        <strain evidence="5">BSK3Z-2</strain>
    </source>
</reference>
<dbReference type="Proteomes" id="UP000677016">
    <property type="component" value="Unassembled WGS sequence"/>
</dbReference>
<dbReference type="Pfam" id="PF13377">
    <property type="entry name" value="Peripla_BP_3"/>
    <property type="match status" value="1"/>
</dbReference>
<keyword evidence="1" id="KW-0805">Transcription regulation</keyword>
<evidence type="ECO:0000313" key="6">
    <source>
        <dbReference type="Proteomes" id="UP000677016"/>
    </source>
</evidence>
<organism evidence="5 6">
    <name type="scientific">Phycicoccus avicenniae</name>
    <dbReference type="NCBI Taxonomy" id="2828860"/>
    <lineage>
        <taxon>Bacteria</taxon>
        <taxon>Bacillati</taxon>
        <taxon>Actinomycetota</taxon>
        <taxon>Actinomycetes</taxon>
        <taxon>Micrococcales</taxon>
        <taxon>Intrasporangiaceae</taxon>
        <taxon>Phycicoccus</taxon>
    </lineage>
</organism>
<dbReference type="SMART" id="SM00354">
    <property type="entry name" value="HTH_LACI"/>
    <property type="match status" value="1"/>
</dbReference>
<dbReference type="GO" id="GO:0003700">
    <property type="term" value="F:DNA-binding transcription factor activity"/>
    <property type="evidence" value="ECO:0007669"/>
    <property type="project" value="TreeGrafter"/>
</dbReference>
<keyword evidence="6" id="KW-1185">Reference proteome</keyword>
<dbReference type="CDD" id="cd06267">
    <property type="entry name" value="PBP1_LacI_sugar_binding-like"/>
    <property type="match status" value="1"/>
</dbReference>
<accession>A0A941DB06</accession>
<protein>
    <submittedName>
        <fullName evidence="5">LacI family DNA-binding transcriptional regulator</fullName>
    </submittedName>
</protein>
<dbReference type="PANTHER" id="PTHR30146">
    <property type="entry name" value="LACI-RELATED TRANSCRIPTIONAL REPRESSOR"/>
    <property type="match status" value="1"/>
</dbReference>
<dbReference type="Gene3D" id="1.10.260.40">
    <property type="entry name" value="lambda repressor-like DNA-binding domains"/>
    <property type="match status" value="1"/>
</dbReference>
<evidence type="ECO:0000313" key="5">
    <source>
        <dbReference type="EMBL" id="MBR7743097.1"/>
    </source>
</evidence>
<dbReference type="InterPro" id="IPR046335">
    <property type="entry name" value="LacI/GalR-like_sensor"/>
</dbReference>
<dbReference type="InterPro" id="IPR000843">
    <property type="entry name" value="HTH_LacI"/>
</dbReference>
<evidence type="ECO:0000256" key="2">
    <source>
        <dbReference type="ARBA" id="ARBA00023125"/>
    </source>
</evidence>
<dbReference type="GO" id="GO:0000976">
    <property type="term" value="F:transcription cis-regulatory region binding"/>
    <property type="evidence" value="ECO:0007669"/>
    <property type="project" value="TreeGrafter"/>
</dbReference>
<name>A0A941DB06_9MICO</name>
<evidence type="ECO:0000256" key="3">
    <source>
        <dbReference type="ARBA" id="ARBA00023163"/>
    </source>
</evidence>
<keyword evidence="2 5" id="KW-0238">DNA-binding</keyword>
<dbReference type="SUPFAM" id="SSF47413">
    <property type="entry name" value="lambda repressor-like DNA-binding domains"/>
    <property type="match status" value="1"/>
</dbReference>
<evidence type="ECO:0000259" key="4">
    <source>
        <dbReference type="PROSITE" id="PS50932"/>
    </source>
</evidence>
<dbReference type="CDD" id="cd01392">
    <property type="entry name" value="HTH_LacI"/>
    <property type="match status" value="1"/>
</dbReference>
<proteinExistence type="predicted"/>
<comment type="caution">
    <text evidence="5">The sequence shown here is derived from an EMBL/GenBank/DDBJ whole genome shotgun (WGS) entry which is preliminary data.</text>
</comment>
<dbReference type="AlphaFoldDB" id="A0A941DB06"/>
<dbReference type="EMBL" id="JAGSNF010000009">
    <property type="protein sequence ID" value="MBR7743097.1"/>
    <property type="molecule type" value="Genomic_DNA"/>
</dbReference>